<evidence type="ECO:0000256" key="8">
    <source>
        <dbReference type="ARBA" id="ARBA00023125"/>
    </source>
</evidence>
<dbReference type="InterPro" id="IPR027417">
    <property type="entry name" value="P-loop_NTPase"/>
</dbReference>
<dbReference type="NCBIfam" id="TIGR00665">
    <property type="entry name" value="DnaB"/>
    <property type="match status" value="1"/>
</dbReference>
<dbReference type="InterPro" id="IPR036185">
    <property type="entry name" value="DNA_heli_DnaB-like_N_sf"/>
</dbReference>
<dbReference type="GO" id="GO:1990077">
    <property type="term" value="C:primosome complex"/>
    <property type="evidence" value="ECO:0007669"/>
    <property type="project" value="UniProtKB-UniRule"/>
</dbReference>
<dbReference type="Gene3D" id="1.10.860.10">
    <property type="entry name" value="DNAb Helicase, Chain A"/>
    <property type="match status" value="1"/>
</dbReference>
<evidence type="ECO:0000256" key="2">
    <source>
        <dbReference type="ARBA" id="ARBA00022515"/>
    </source>
</evidence>
<keyword evidence="8 12" id="KW-0238">DNA-binding</keyword>
<dbReference type="InterPro" id="IPR007693">
    <property type="entry name" value="DNA_helicase_DnaB-like_N"/>
</dbReference>
<comment type="function">
    <text evidence="12">The main replicative DNA helicase, it participates in initiation and elongation during chromosome replication. Travels ahead of the DNA replisome, separating dsDNA into templates for DNA synthesis. A processive ATP-dependent 5'-3' DNA helicase it has DNA-dependent ATPase activity.</text>
</comment>
<dbReference type="NCBIfam" id="NF040583">
    <property type="entry name" value="dnaB_SPI-7_type"/>
    <property type="match status" value="1"/>
</dbReference>
<dbReference type="SUPFAM" id="SSF52540">
    <property type="entry name" value="P-loop containing nucleoside triphosphate hydrolases"/>
    <property type="match status" value="1"/>
</dbReference>
<dbReference type="GO" id="GO:0003677">
    <property type="term" value="F:DNA binding"/>
    <property type="evidence" value="ECO:0007669"/>
    <property type="project" value="UniProtKB-UniRule"/>
</dbReference>
<keyword evidence="6 12" id="KW-0347">Helicase</keyword>
<dbReference type="EC" id="5.6.2.3" evidence="11 12"/>
<comment type="caution">
    <text evidence="14">The sequence shown here is derived from an EMBL/GenBank/DDBJ whole genome shotgun (WGS) entry which is preliminary data.</text>
</comment>
<dbReference type="Pfam" id="PF03796">
    <property type="entry name" value="DnaB_C"/>
    <property type="match status" value="1"/>
</dbReference>
<evidence type="ECO:0000259" key="13">
    <source>
        <dbReference type="PROSITE" id="PS51199"/>
    </source>
</evidence>
<comment type="catalytic activity">
    <reaction evidence="10 12">
        <text>ATP + H2O = ADP + phosphate + H(+)</text>
        <dbReference type="Rhea" id="RHEA:13065"/>
        <dbReference type="ChEBI" id="CHEBI:15377"/>
        <dbReference type="ChEBI" id="CHEBI:15378"/>
        <dbReference type="ChEBI" id="CHEBI:30616"/>
        <dbReference type="ChEBI" id="CHEBI:43474"/>
        <dbReference type="ChEBI" id="CHEBI:456216"/>
        <dbReference type="EC" id="5.6.2.3"/>
    </reaction>
</comment>
<dbReference type="GO" id="GO:0005524">
    <property type="term" value="F:ATP binding"/>
    <property type="evidence" value="ECO:0007669"/>
    <property type="project" value="UniProtKB-UniRule"/>
</dbReference>
<keyword evidence="2 12" id="KW-0639">Primosome</keyword>
<keyword evidence="3 12" id="KW-0235">DNA replication</keyword>
<keyword evidence="4 12" id="KW-0547">Nucleotide-binding</keyword>
<dbReference type="InterPro" id="IPR007692">
    <property type="entry name" value="DNA_helicase_DnaB"/>
</dbReference>
<dbReference type="OrthoDB" id="9773982at2"/>
<dbReference type="eggNOG" id="COG0305">
    <property type="taxonomic scope" value="Bacteria"/>
</dbReference>
<comment type="similarity">
    <text evidence="1 12">Belongs to the helicase family. DnaB subfamily.</text>
</comment>
<dbReference type="PROSITE" id="PS51199">
    <property type="entry name" value="SF4_HELICASE"/>
    <property type="match status" value="1"/>
</dbReference>
<keyword evidence="9" id="KW-0413">Isomerase</keyword>
<dbReference type="GO" id="GO:0043139">
    <property type="term" value="F:5'-3' DNA helicase activity"/>
    <property type="evidence" value="ECO:0007669"/>
    <property type="project" value="UniProtKB-EC"/>
</dbReference>
<evidence type="ECO:0000256" key="3">
    <source>
        <dbReference type="ARBA" id="ARBA00022705"/>
    </source>
</evidence>
<gene>
    <name evidence="14" type="ORF">GTGU_04240</name>
</gene>
<feature type="domain" description="SF4 helicase" evidence="13">
    <location>
        <begin position="182"/>
        <end position="451"/>
    </location>
</feature>
<organism evidence="14 15">
    <name type="scientific">Trabulsiella guamensis ATCC 49490</name>
    <dbReference type="NCBI Taxonomy" id="1005994"/>
    <lineage>
        <taxon>Bacteria</taxon>
        <taxon>Pseudomonadati</taxon>
        <taxon>Pseudomonadota</taxon>
        <taxon>Gammaproteobacteria</taxon>
        <taxon>Enterobacterales</taxon>
        <taxon>Enterobacteriaceae</taxon>
        <taxon>Trabulsiella</taxon>
    </lineage>
</organism>
<dbReference type="AlphaFoldDB" id="A0A084ZP44"/>
<dbReference type="SUPFAM" id="SSF48024">
    <property type="entry name" value="N-terminal domain of DnaB helicase"/>
    <property type="match status" value="1"/>
</dbReference>
<evidence type="ECO:0000313" key="14">
    <source>
        <dbReference type="EMBL" id="KFB99238.1"/>
    </source>
</evidence>
<dbReference type="Proteomes" id="UP000028630">
    <property type="component" value="Unassembled WGS sequence"/>
</dbReference>
<evidence type="ECO:0000256" key="9">
    <source>
        <dbReference type="ARBA" id="ARBA00023235"/>
    </source>
</evidence>
<keyword evidence="5 12" id="KW-0378">Hydrolase</keyword>
<dbReference type="InterPro" id="IPR007694">
    <property type="entry name" value="DNA_helicase_DnaB-like_C"/>
</dbReference>
<evidence type="ECO:0000256" key="11">
    <source>
        <dbReference type="NCBIfam" id="TIGR00665"/>
    </source>
</evidence>
<reference evidence="15" key="1">
    <citation type="submission" date="2014-05" db="EMBL/GenBank/DDBJ databases">
        <title>ATOL: Assembling a taxonomically balanced genome-scale reconstruction of the evolutionary history of the Enterobacteriaceae.</title>
        <authorList>
            <person name="Plunkett G. III"/>
            <person name="Neeno-Eckwall E.C."/>
            <person name="Glasner J.D."/>
            <person name="Perna N.T."/>
        </authorList>
    </citation>
    <scope>NUCLEOTIDE SEQUENCE [LARGE SCALE GENOMIC DNA]</scope>
    <source>
        <strain evidence="15">ATCC 49490</strain>
    </source>
</reference>
<name>A0A084ZP44_9ENTR</name>
<evidence type="ECO:0000256" key="4">
    <source>
        <dbReference type="ARBA" id="ARBA00022741"/>
    </source>
</evidence>
<dbReference type="InterPro" id="IPR016136">
    <property type="entry name" value="DNA_helicase_N/primase_C"/>
</dbReference>
<dbReference type="Pfam" id="PF00772">
    <property type="entry name" value="DnaB"/>
    <property type="match status" value="1"/>
</dbReference>
<dbReference type="CDD" id="cd00984">
    <property type="entry name" value="DnaB_C"/>
    <property type="match status" value="1"/>
</dbReference>
<dbReference type="GO" id="GO:0016887">
    <property type="term" value="F:ATP hydrolysis activity"/>
    <property type="evidence" value="ECO:0007669"/>
    <property type="project" value="RHEA"/>
</dbReference>
<evidence type="ECO:0000256" key="12">
    <source>
        <dbReference type="RuleBase" id="RU362085"/>
    </source>
</evidence>
<protein>
    <recommendedName>
        <fullName evidence="11 12">Replicative DNA helicase</fullName>
        <ecNumber evidence="11 12">5.6.2.3</ecNumber>
    </recommendedName>
</protein>
<keyword evidence="7 12" id="KW-0067">ATP-binding</keyword>
<dbReference type="RefSeq" id="WP_038161965.1">
    <property type="nucleotide sequence ID" value="NZ_JMTB01000117.1"/>
</dbReference>
<evidence type="ECO:0000256" key="5">
    <source>
        <dbReference type="ARBA" id="ARBA00022801"/>
    </source>
</evidence>
<accession>A0A084ZP44</accession>
<proteinExistence type="inferred from homology"/>
<dbReference type="PANTHER" id="PTHR30153">
    <property type="entry name" value="REPLICATIVE DNA HELICASE DNAB"/>
    <property type="match status" value="1"/>
</dbReference>
<sequence length="455" mass="50334">MTSNNRRNVSGLFSQDAEQSVIGGLMLDNDCWDEVALRLNTDDFYFKVHQVIFHEMARLVAAGRPIDLITLAESIESRGKDALEQLGGFAYLAELSKNTPSAANIVAYCDIVARYSQGRQLVAIGTEITETVKASGADIGAVMETAEQKITRLAERSEPQQAVTLLDGMEKLLTELERRCNVPDGITGTPTGFDDFDAMTSGLQAADLILIAARPSMGKTAFLISLILNSLLKKADTHAQFYSLEQPTEQILMRMVASLGSVDLTHLKNGQMDDEDWARVSNASSLLMGDLKDRLIIDDTGSLTPAMLRIRARRNARRYGHPSVIGLDYLQLMRCPDQENRTQEIAEISRSLKALAKEMSCPVVALSQLNRQLESRADKRPNNGDLRDSGALEQDADVIVFIYRDEVYHENTEDKGVAEIIVSKQRQGPIGTIRLQYEGRYTRFSANPGLTGRFA</sequence>
<dbReference type="PANTHER" id="PTHR30153:SF2">
    <property type="entry name" value="REPLICATIVE DNA HELICASE"/>
    <property type="match status" value="1"/>
</dbReference>
<dbReference type="GO" id="GO:0006269">
    <property type="term" value="P:DNA replication, synthesis of primer"/>
    <property type="evidence" value="ECO:0007669"/>
    <property type="project" value="UniProtKB-UniRule"/>
</dbReference>
<dbReference type="Gene3D" id="3.40.50.300">
    <property type="entry name" value="P-loop containing nucleotide triphosphate hydrolases"/>
    <property type="match status" value="1"/>
</dbReference>
<evidence type="ECO:0000256" key="1">
    <source>
        <dbReference type="ARBA" id="ARBA00008428"/>
    </source>
</evidence>
<keyword evidence="15" id="KW-1185">Reference proteome</keyword>
<dbReference type="GO" id="GO:0005829">
    <property type="term" value="C:cytosol"/>
    <property type="evidence" value="ECO:0007669"/>
    <property type="project" value="TreeGrafter"/>
</dbReference>
<evidence type="ECO:0000256" key="6">
    <source>
        <dbReference type="ARBA" id="ARBA00022806"/>
    </source>
</evidence>
<evidence type="ECO:0000256" key="7">
    <source>
        <dbReference type="ARBA" id="ARBA00022840"/>
    </source>
</evidence>
<evidence type="ECO:0000313" key="15">
    <source>
        <dbReference type="Proteomes" id="UP000028630"/>
    </source>
</evidence>
<evidence type="ECO:0000256" key="10">
    <source>
        <dbReference type="ARBA" id="ARBA00048954"/>
    </source>
</evidence>
<dbReference type="EMBL" id="JMTB01000117">
    <property type="protein sequence ID" value="KFB99238.1"/>
    <property type="molecule type" value="Genomic_DNA"/>
</dbReference>